<organism evidence="2 3">
    <name type="scientific">Aspergillus fijiensis CBS 313.89</name>
    <dbReference type="NCBI Taxonomy" id="1448319"/>
    <lineage>
        <taxon>Eukaryota</taxon>
        <taxon>Fungi</taxon>
        <taxon>Dikarya</taxon>
        <taxon>Ascomycota</taxon>
        <taxon>Pezizomycotina</taxon>
        <taxon>Eurotiomycetes</taxon>
        <taxon>Eurotiomycetidae</taxon>
        <taxon>Eurotiales</taxon>
        <taxon>Aspergillaceae</taxon>
        <taxon>Aspergillus</taxon>
    </lineage>
</organism>
<keyword evidence="1" id="KW-0732">Signal</keyword>
<keyword evidence="3" id="KW-1185">Reference proteome</keyword>
<evidence type="ECO:0000313" key="2">
    <source>
        <dbReference type="EMBL" id="RAK72973.1"/>
    </source>
</evidence>
<evidence type="ECO:0000256" key="1">
    <source>
        <dbReference type="SAM" id="SignalP"/>
    </source>
</evidence>
<evidence type="ECO:0000313" key="3">
    <source>
        <dbReference type="Proteomes" id="UP000249789"/>
    </source>
</evidence>
<dbReference type="RefSeq" id="XP_040796983.1">
    <property type="nucleotide sequence ID" value="XM_040940065.1"/>
</dbReference>
<accession>A0A8G1RHV1</accession>
<protein>
    <submittedName>
        <fullName evidence="2">Uncharacterized protein</fullName>
    </submittedName>
</protein>
<reference evidence="2 3" key="1">
    <citation type="submission" date="2018-02" db="EMBL/GenBank/DDBJ databases">
        <title>The genomes of Aspergillus section Nigri reveals drivers in fungal speciation.</title>
        <authorList>
            <consortium name="DOE Joint Genome Institute"/>
            <person name="Vesth T.C."/>
            <person name="Nybo J."/>
            <person name="Theobald S."/>
            <person name="Brandl J."/>
            <person name="Frisvad J.C."/>
            <person name="Nielsen K.F."/>
            <person name="Lyhne E.K."/>
            <person name="Kogle M.E."/>
            <person name="Kuo A."/>
            <person name="Riley R."/>
            <person name="Clum A."/>
            <person name="Nolan M."/>
            <person name="Lipzen A."/>
            <person name="Salamov A."/>
            <person name="Henrissat B."/>
            <person name="Wiebenga A."/>
            <person name="De vries R.P."/>
            <person name="Grigoriev I.V."/>
            <person name="Mortensen U.H."/>
            <person name="Andersen M.R."/>
            <person name="Baker S.E."/>
        </authorList>
    </citation>
    <scope>NUCLEOTIDE SEQUENCE [LARGE SCALE GENOMIC DNA]</scope>
    <source>
        <strain evidence="2 3">CBS 313.89</strain>
    </source>
</reference>
<name>A0A8G1RHV1_9EURO</name>
<sequence length="126" mass="14538">MFLLFLGFTVSLTWLFRSLSPLKPPPPSCLNLDVTHSRVACLGHGTAKVIPSDASPLPTNRVFMAQDLIRRAIKRNRTRYVINNRYVDYLNNRDIQDNTKKYINNHSQVIVARQAEMIRSKIEIQK</sequence>
<dbReference type="VEuPathDB" id="FungiDB:BO72DRAFT_254280"/>
<dbReference type="EMBL" id="KZ824686">
    <property type="protein sequence ID" value="RAK72973.1"/>
    <property type="molecule type" value="Genomic_DNA"/>
</dbReference>
<feature type="chain" id="PRO_5035002825" evidence="1">
    <location>
        <begin position="16"/>
        <end position="126"/>
    </location>
</feature>
<dbReference type="AlphaFoldDB" id="A0A8G1RHV1"/>
<gene>
    <name evidence="2" type="ORF">BO72DRAFT_254280</name>
</gene>
<feature type="signal peptide" evidence="1">
    <location>
        <begin position="1"/>
        <end position="15"/>
    </location>
</feature>
<proteinExistence type="predicted"/>
<dbReference type="Proteomes" id="UP000249789">
    <property type="component" value="Unassembled WGS sequence"/>
</dbReference>
<dbReference type="GeneID" id="63857398"/>